<protein>
    <submittedName>
        <fullName evidence="1">Zinc finger protein 673</fullName>
    </submittedName>
</protein>
<evidence type="ECO:0000313" key="1">
    <source>
        <dbReference type="EMBL" id="AES12457.1"/>
    </source>
</evidence>
<dbReference type="EMBL" id="JP023859">
    <property type="protein sequence ID" value="AES12457.1"/>
    <property type="molecule type" value="mRNA"/>
</dbReference>
<feature type="non-terminal residue" evidence="1">
    <location>
        <position position="1"/>
    </location>
</feature>
<organism evidence="1">
    <name type="scientific">Mustela putorius furo</name>
    <name type="common">European domestic ferret</name>
    <name type="synonym">Mustela furo</name>
    <dbReference type="NCBI Taxonomy" id="9669"/>
    <lineage>
        <taxon>Eukaryota</taxon>
        <taxon>Metazoa</taxon>
        <taxon>Chordata</taxon>
        <taxon>Craniata</taxon>
        <taxon>Vertebrata</taxon>
        <taxon>Euteleostomi</taxon>
        <taxon>Mammalia</taxon>
        <taxon>Eutheria</taxon>
        <taxon>Laurasiatheria</taxon>
        <taxon>Carnivora</taxon>
        <taxon>Caniformia</taxon>
        <taxon>Musteloidea</taxon>
        <taxon>Mustelidae</taxon>
        <taxon>Mustelinae</taxon>
        <taxon>Mustela</taxon>
    </lineage>
</organism>
<proteinExistence type="evidence at transcript level"/>
<dbReference type="AlphaFoldDB" id="G9L5M5"/>
<reference evidence="1" key="1">
    <citation type="journal article" date="2013" name="J. Virol.">
        <title>Sequencing, annotation, and characterization of the influenza ferret infectome.</title>
        <authorList>
            <person name="Leon A.J."/>
            <person name="Banner D."/>
            <person name="Xu L."/>
            <person name="Ran L."/>
            <person name="Peng Z."/>
            <person name="Yi K."/>
            <person name="Chen C."/>
            <person name="Xu F."/>
            <person name="Huang J."/>
            <person name="Zhao Z."/>
            <person name="Lin Z."/>
            <person name="Huang S.H."/>
            <person name="Fang Y."/>
            <person name="Kelvin A.A."/>
            <person name="Ross T.M."/>
            <person name="Farooqui A."/>
            <person name="Kelvin D.J."/>
        </authorList>
    </citation>
    <scope>NUCLEOTIDE SEQUENCE</scope>
    <source>
        <tissue evidence="1">Lungs</tissue>
    </source>
</reference>
<name>G9L5M5_MUSPF</name>
<accession>G9L5M5</accession>
<feature type="non-terminal residue" evidence="1">
    <location>
        <position position="68"/>
    </location>
</feature>
<sequence length="68" mass="7305">NPDRITVRDTAHLAHRRQCGPGPLAPSPCACAALRPRAAGRQERKCSADPRAARRRAGCCYPPRPSGC</sequence>